<accession>S8A6P8</accession>
<sequence length="157" mass="17704">MPVEVPVNWKIWTKEIDRKSESPAKIWRLIFSLRFQLHIVLNDNNAEIVDWMFGGQYETSYIGKGVWILNPDSVSIRLGALDRIVTTIDGAVIAVNADLNILRKVTSEYPGVSVDSGFIVSQVDGTIKIMTTYINLLDMLRDIMTGVLTEFLLSVED</sequence>
<organism evidence="1 2">
    <name type="scientific">Dactylellina haptotyla (strain CBS 200.50)</name>
    <name type="common">Nematode-trapping fungus</name>
    <name type="synonym">Monacrosporium haptotylum</name>
    <dbReference type="NCBI Taxonomy" id="1284197"/>
    <lineage>
        <taxon>Eukaryota</taxon>
        <taxon>Fungi</taxon>
        <taxon>Dikarya</taxon>
        <taxon>Ascomycota</taxon>
        <taxon>Pezizomycotina</taxon>
        <taxon>Orbiliomycetes</taxon>
        <taxon>Orbiliales</taxon>
        <taxon>Orbiliaceae</taxon>
        <taxon>Dactylellina</taxon>
    </lineage>
</organism>
<gene>
    <name evidence="1" type="ORF">H072_9663</name>
</gene>
<proteinExistence type="predicted"/>
<keyword evidence="2" id="KW-1185">Reference proteome</keyword>
<dbReference type="Proteomes" id="UP000015100">
    <property type="component" value="Unassembled WGS sequence"/>
</dbReference>
<evidence type="ECO:0000313" key="1">
    <source>
        <dbReference type="EMBL" id="EPS36786.1"/>
    </source>
</evidence>
<comment type="caution">
    <text evidence="1">The sequence shown here is derived from an EMBL/GenBank/DDBJ whole genome shotgun (WGS) entry which is preliminary data.</text>
</comment>
<protein>
    <submittedName>
        <fullName evidence="1">Uncharacterized protein</fullName>
    </submittedName>
</protein>
<dbReference type="HOGENOM" id="CLU_1677831_0_0_1"/>
<name>S8A6P8_DACHA</name>
<reference evidence="2" key="2">
    <citation type="submission" date="2013-04" db="EMBL/GenBank/DDBJ databases">
        <title>Genomic mechanisms accounting for the adaptation to parasitism in nematode-trapping fungi.</title>
        <authorList>
            <person name="Ahren D.G."/>
        </authorList>
    </citation>
    <scope>NUCLEOTIDE SEQUENCE [LARGE SCALE GENOMIC DNA]</scope>
    <source>
        <strain evidence="2">CBS 200.50</strain>
    </source>
</reference>
<dbReference type="EMBL" id="AQGS01000823">
    <property type="protein sequence ID" value="EPS36786.1"/>
    <property type="molecule type" value="Genomic_DNA"/>
</dbReference>
<evidence type="ECO:0000313" key="2">
    <source>
        <dbReference type="Proteomes" id="UP000015100"/>
    </source>
</evidence>
<dbReference type="AlphaFoldDB" id="S8A6P8"/>
<reference evidence="1 2" key="1">
    <citation type="journal article" date="2013" name="PLoS Genet.">
        <title>Genomic mechanisms accounting for the adaptation to parasitism in nematode-trapping fungi.</title>
        <authorList>
            <person name="Meerupati T."/>
            <person name="Andersson K.M."/>
            <person name="Friman E."/>
            <person name="Kumar D."/>
            <person name="Tunlid A."/>
            <person name="Ahren D."/>
        </authorList>
    </citation>
    <scope>NUCLEOTIDE SEQUENCE [LARGE SCALE GENOMIC DNA]</scope>
    <source>
        <strain evidence="1 2">CBS 200.50</strain>
    </source>
</reference>